<dbReference type="InterPro" id="IPR039765">
    <property type="entry name" value="Yip5/YIPF1/YIPF2"/>
</dbReference>
<dbReference type="PANTHER" id="PTHR12822">
    <property type="entry name" value="PROTEIN YIPF"/>
    <property type="match status" value="1"/>
</dbReference>
<keyword evidence="1" id="KW-0812">Transmembrane</keyword>
<comment type="caution">
    <text evidence="2">The sequence shown here is derived from an EMBL/GenBank/DDBJ whole genome shotgun (WGS) entry which is preliminary data.</text>
</comment>
<name>A0ABR2DVC4_9ROSI</name>
<keyword evidence="3" id="KW-1185">Reference proteome</keyword>
<dbReference type="EMBL" id="JBBPBM010000022">
    <property type="protein sequence ID" value="KAK8547540.1"/>
    <property type="molecule type" value="Genomic_DNA"/>
</dbReference>
<evidence type="ECO:0000313" key="2">
    <source>
        <dbReference type="EMBL" id="KAK8547540.1"/>
    </source>
</evidence>
<organism evidence="2 3">
    <name type="scientific">Hibiscus sabdariffa</name>
    <name type="common">roselle</name>
    <dbReference type="NCBI Taxonomy" id="183260"/>
    <lineage>
        <taxon>Eukaryota</taxon>
        <taxon>Viridiplantae</taxon>
        <taxon>Streptophyta</taxon>
        <taxon>Embryophyta</taxon>
        <taxon>Tracheophyta</taxon>
        <taxon>Spermatophyta</taxon>
        <taxon>Magnoliopsida</taxon>
        <taxon>eudicotyledons</taxon>
        <taxon>Gunneridae</taxon>
        <taxon>Pentapetalae</taxon>
        <taxon>rosids</taxon>
        <taxon>malvids</taxon>
        <taxon>Malvales</taxon>
        <taxon>Malvaceae</taxon>
        <taxon>Malvoideae</taxon>
        <taxon>Hibiscus</taxon>
    </lineage>
</organism>
<accession>A0ABR2DVC4</accession>
<protein>
    <submittedName>
        <fullName evidence="2">Uncharacterized protein</fullName>
    </submittedName>
</protein>
<evidence type="ECO:0000256" key="1">
    <source>
        <dbReference type="SAM" id="Phobius"/>
    </source>
</evidence>
<sequence length="293" mass="33174">MIENMVESNQSFPELPSIQDLSPMIRTVIIGSHMEAREMGSDDTQMFDKMSIRTETEVNLQSDPTLLLHSSQILAKMDIPETLMVLTVKSNVADSTKPQEKNIQHDCLMSIGNPFNEYSYQTSDGKTVCGRTRRKSVDCKKHVLWANHKRTLSFSIADNVLPRIEAHKYIISKIDANSYLYGHIWLTTTLLFMLPSFGNSVTYLMQKHTNITTSWSFDLGYLSVAVSGIHGYVIVMSLAFYFLLQYQDSNSGGIVMTLIEERKGNQVIDVTVSALTEKKENDVVVECKEERPE</sequence>
<dbReference type="Proteomes" id="UP001472677">
    <property type="component" value="Unassembled WGS sequence"/>
</dbReference>
<keyword evidence="1" id="KW-0472">Membrane</keyword>
<evidence type="ECO:0000313" key="3">
    <source>
        <dbReference type="Proteomes" id="UP001472677"/>
    </source>
</evidence>
<dbReference type="PANTHER" id="PTHR12822:SF5">
    <property type="entry name" value="PROTEIN YIP"/>
    <property type="match status" value="1"/>
</dbReference>
<feature type="transmembrane region" description="Helical" evidence="1">
    <location>
        <begin position="178"/>
        <end position="199"/>
    </location>
</feature>
<gene>
    <name evidence="2" type="ORF">V6N12_031677</name>
</gene>
<reference evidence="2 3" key="1">
    <citation type="journal article" date="2024" name="G3 (Bethesda)">
        <title>Genome assembly of Hibiscus sabdariffa L. provides insights into metabolisms of medicinal natural products.</title>
        <authorList>
            <person name="Kim T."/>
        </authorList>
    </citation>
    <scope>NUCLEOTIDE SEQUENCE [LARGE SCALE GENOMIC DNA]</scope>
    <source>
        <strain evidence="2">TK-2024</strain>
        <tissue evidence="2">Old leaves</tissue>
    </source>
</reference>
<keyword evidence="1" id="KW-1133">Transmembrane helix</keyword>
<proteinExistence type="predicted"/>
<feature type="transmembrane region" description="Helical" evidence="1">
    <location>
        <begin position="219"/>
        <end position="244"/>
    </location>
</feature>